<dbReference type="EMBL" id="BAABIA010000002">
    <property type="protein sequence ID" value="GAA5135057.1"/>
    <property type="molecule type" value="Genomic_DNA"/>
</dbReference>
<organism evidence="1 2">
    <name type="scientific">Prosthecobacter algae</name>
    <dbReference type="NCBI Taxonomy" id="1144682"/>
    <lineage>
        <taxon>Bacteria</taxon>
        <taxon>Pseudomonadati</taxon>
        <taxon>Verrucomicrobiota</taxon>
        <taxon>Verrucomicrobiia</taxon>
        <taxon>Verrucomicrobiales</taxon>
        <taxon>Verrucomicrobiaceae</taxon>
        <taxon>Prosthecobacter</taxon>
    </lineage>
</organism>
<reference evidence="2" key="1">
    <citation type="journal article" date="2019" name="Int. J. Syst. Evol. Microbiol.">
        <title>The Global Catalogue of Microorganisms (GCM) 10K type strain sequencing project: providing services to taxonomists for standard genome sequencing and annotation.</title>
        <authorList>
            <consortium name="The Broad Institute Genomics Platform"/>
            <consortium name="The Broad Institute Genome Sequencing Center for Infectious Disease"/>
            <person name="Wu L."/>
            <person name="Ma J."/>
        </authorList>
    </citation>
    <scope>NUCLEOTIDE SEQUENCE [LARGE SCALE GENOMIC DNA]</scope>
    <source>
        <strain evidence="2">JCM 18053</strain>
    </source>
</reference>
<evidence type="ECO:0000313" key="2">
    <source>
        <dbReference type="Proteomes" id="UP001499852"/>
    </source>
</evidence>
<keyword evidence="2" id="KW-1185">Reference proteome</keyword>
<evidence type="ECO:0000313" key="1">
    <source>
        <dbReference type="EMBL" id="GAA5135057.1"/>
    </source>
</evidence>
<name>A0ABP9NVD8_9BACT</name>
<proteinExistence type="predicted"/>
<accession>A0ABP9NVD8</accession>
<gene>
    <name evidence="1" type="ORF">GCM10023213_07710</name>
</gene>
<sequence>MKQTKGKQVLLRRSVGEGCLNQQDMDIGPGEDRVLNDLRGLKRKRFSTEPAALGEIAWQDALLQIQDEPRLPGDWSGPLNRRQ</sequence>
<dbReference type="Proteomes" id="UP001499852">
    <property type="component" value="Unassembled WGS sequence"/>
</dbReference>
<comment type="caution">
    <text evidence="1">The sequence shown here is derived from an EMBL/GenBank/DDBJ whole genome shotgun (WGS) entry which is preliminary data.</text>
</comment>
<protein>
    <submittedName>
        <fullName evidence="1">Uncharacterized protein</fullName>
    </submittedName>
</protein>